<dbReference type="OrthoDB" id="1275246at2"/>
<dbReference type="RefSeq" id="WP_123880852.1">
    <property type="nucleotide sequence ID" value="NZ_CP033920.1"/>
</dbReference>
<proteinExistence type="predicted"/>
<sequence length="70" mass="7586">MKFTILLMLLGLTVLSCKKETKVETMTKSDSVIIDTMPADSLAAPMPADTMHNANTSPSTKMDTAKVIKK</sequence>
<accession>A0A1M7ILE4</accession>
<evidence type="ECO:0000256" key="1">
    <source>
        <dbReference type="SAM" id="MobiDB-lite"/>
    </source>
</evidence>
<reference evidence="2 3" key="1">
    <citation type="submission" date="2018-06" db="EMBL/GenBank/DDBJ databases">
        <authorList>
            <consortium name="Pathogen Informatics"/>
            <person name="Doyle S."/>
        </authorList>
    </citation>
    <scope>NUCLEOTIDE SEQUENCE [LARGE SCALE GENOMIC DNA]</scope>
    <source>
        <strain evidence="2 3">NCTC13533</strain>
    </source>
</reference>
<gene>
    <name evidence="2" type="ORF">NCTC13533_02497</name>
</gene>
<dbReference type="Proteomes" id="UP000255224">
    <property type="component" value="Unassembled WGS sequence"/>
</dbReference>
<organism evidence="2 3">
    <name type="scientific">Chryseobacterium carnipullorum</name>
    <dbReference type="NCBI Taxonomy" id="1124835"/>
    <lineage>
        <taxon>Bacteria</taxon>
        <taxon>Pseudomonadati</taxon>
        <taxon>Bacteroidota</taxon>
        <taxon>Flavobacteriia</taxon>
        <taxon>Flavobacteriales</taxon>
        <taxon>Weeksellaceae</taxon>
        <taxon>Chryseobacterium group</taxon>
        <taxon>Chryseobacterium</taxon>
    </lineage>
</organism>
<evidence type="ECO:0000313" key="2">
    <source>
        <dbReference type="EMBL" id="STC97797.1"/>
    </source>
</evidence>
<dbReference type="EMBL" id="UFVQ01000003">
    <property type="protein sequence ID" value="STC97797.1"/>
    <property type="molecule type" value="Genomic_DNA"/>
</dbReference>
<evidence type="ECO:0000313" key="3">
    <source>
        <dbReference type="Proteomes" id="UP000255224"/>
    </source>
</evidence>
<feature type="compositionally biased region" description="Polar residues" evidence="1">
    <location>
        <begin position="52"/>
        <end position="62"/>
    </location>
</feature>
<feature type="region of interest" description="Disordered" evidence="1">
    <location>
        <begin position="44"/>
        <end position="70"/>
    </location>
</feature>
<protein>
    <submittedName>
        <fullName evidence="2">Uncharacterized protein</fullName>
    </submittedName>
</protein>
<accession>A0A376DXW3</accession>
<dbReference type="PROSITE" id="PS51257">
    <property type="entry name" value="PROKAR_LIPOPROTEIN"/>
    <property type="match status" value="1"/>
</dbReference>
<dbReference type="AlphaFoldDB" id="A0A1M7ILE4"/>
<name>A0A1M7ILE4_CHRCU</name>